<dbReference type="InterPro" id="IPR029066">
    <property type="entry name" value="PLP-binding_barrel"/>
</dbReference>
<dbReference type="GO" id="GO:0030170">
    <property type="term" value="F:pyridoxal phosphate binding"/>
    <property type="evidence" value="ECO:0007669"/>
    <property type="project" value="UniProtKB-UniRule"/>
</dbReference>
<dbReference type="GO" id="GO:0030632">
    <property type="term" value="P:D-alanine biosynthetic process"/>
    <property type="evidence" value="ECO:0007669"/>
    <property type="project" value="UniProtKB-UniRule"/>
</dbReference>
<keyword evidence="9" id="KW-1185">Reference proteome</keyword>
<comment type="function">
    <text evidence="4">Catalyzes the interconversion of L-alanine and D-alanine. May also act on other amino acids.</text>
</comment>
<evidence type="ECO:0000256" key="5">
    <source>
        <dbReference type="PIRSR" id="PIRSR600821-50"/>
    </source>
</evidence>
<dbReference type="InterPro" id="IPR009006">
    <property type="entry name" value="Ala_racemase/Decarboxylase_C"/>
</dbReference>
<dbReference type="FunFam" id="3.20.20.10:FF:000002">
    <property type="entry name" value="Alanine racemase"/>
    <property type="match status" value="1"/>
</dbReference>
<feature type="binding site" evidence="4 6">
    <location>
        <position position="315"/>
    </location>
    <ligand>
        <name>substrate</name>
    </ligand>
</feature>
<evidence type="ECO:0000256" key="3">
    <source>
        <dbReference type="ARBA" id="ARBA00023235"/>
    </source>
</evidence>
<dbReference type="Pfam" id="PF00842">
    <property type="entry name" value="Ala_racemase_C"/>
    <property type="match status" value="1"/>
</dbReference>
<feature type="active site" description="Proton acceptor; specific for L-alanine" evidence="4">
    <location>
        <position position="267"/>
    </location>
</feature>
<dbReference type="Proteomes" id="UP000012063">
    <property type="component" value="Unassembled WGS sequence"/>
</dbReference>
<evidence type="ECO:0000259" key="7">
    <source>
        <dbReference type="SMART" id="SM01005"/>
    </source>
</evidence>
<keyword evidence="3 4" id="KW-0413">Isomerase</keyword>
<dbReference type="UniPathway" id="UPA00042">
    <property type="reaction ID" value="UER00497"/>
</dbReference>
<dbReference type="InterPro" id="IPR020622">
    <property type="entry name" value="Ala_racemase_pyridoxalP-BS"/>
</dbReference>
<gene>
    <name evidence="8" type="ORF">HSACCH_00941</name>
</gene>
<dbReference type="eggNOG" id="COG0787">
    <property type="taxonomic scope" value="Bacteria"/>
</dbReference>
<dbReference type="PRINTS" id="PR00992">
    <property type="entry name" value="ALARACEMASE"/>
</dbReference>
<dbReference type="EC" id="5.1.1.1" evidence="4"/>
<dbReference type="CDD" id="cd00430">
    <property type="entry name" value="PLPDE_III_AR"/>
    <property type="match status" value="1"/>
</dbReference>
<dbReference type="Gene3D" id="2.40.37.10">
    <property type="entry name" value="Lyase, Ornithine Decarboxylase, Chain A, domain 1"/>
    <property type="match status" value="1"/>
</dbReference>
<dbReference type="AlphaFoldDB" id="M5ED81"/>
<dbReference type="NCBIfam" id="TIGR00492">
    <property type="entry name" value="alr"/>
    <property type="match status" value="1"/>
</dbReference>
<dbReference type="GO" id="GO:0009252">
    <property type="term" value="P:peptidoglycan biosynthetic process"/>
    <property type="evidence" value="ECO:0007669"/>
    <property type="project" value="TreeGrafter"/>
</dbReference>
<dbReference type="PROSITE" id="PS00395">
    <property type="entry name" value="ALANINE_RACEMASE"/>
    <property type="match status" value="1"/>
</dbReference>
<dbReference type="HAMAP" id="MF_01201">
    <property type="entry name" value="Ala_racemase"/>
    <property type="match status" value="1"/>
</dbReference>
<comment type="caution">
    <text evidence="8">The sequence shown here is derived from an EMBL/GenBank/DDBJ whole genome shotgun (WGS) entry which is preliminary data.</text>
</comment>
<dbReference type="InterPro" id="IPR011079">
    <property type="entry name" value="Ala_racemase_C"/>
</dbReference>
<dbReference type="STRING" id="1293054.HSACCH_00941"/>
<comment type="similarity">
    <text evidence="4">Belongs to the alanine racemase family.</text>
</comment>
<protein>
    <recommendedName>
        <fullName evidence="4">Alanine racemase</fullName>
        <ecNumber evidence="4">5.1.1.1</ecNumber>
    </recommendedName>
</protein>
<evidence type="ECO:0000256" key="1">
    <source>
        <dbReference type="ARBA" id="ARBA00001933"/>
    </source>
</evidence>
<evidence type="ECO:0000313" key="9">
    <source>
        <dbReference type="Proteomes" id="UP000012063"/>
    </source>
</evidence>
<feature type="active site" description="Proton acceptor; specific for D-alanine" evidence="4">
    <location>
        <position position="40"/>
    </location>
</feature>
<dbReference type="PANTHER" id="PTHR30511">
    <property type="entry name" value="ALANINE RACEMASE"/>
    <property type="match status" value="1"/>
</dbReference>
<evidence type="ECO:0000256" key="2">
    <source>
        <dbReference type="ARBA" id="ARBA00022898"/>
    </source>
</evidence>
<dbReference type="GO" id="GO:0008784">
    <property type="term" value="F:alanine racemase activity"/>
    <property type="evidence" value="ECO:0007669"/>
    <property type="project" value="UniProtKB-UniRule"/>
</dbReference>
<keyword evidence="2 4" id="KW-0663">Pyridoxal phosphate</keyword>
<evidence type="ECO:0000313" key="8">
    <source>
        <dbReference type="EMBL" id="CCU78848.1"/>
    </source>
</evidence>
<comment type="catalytic activity">
    <reaction evidence="4">
        <text>L-alanine = D-alanine</text>
        <dbReference type="Rhea" id="RHEA:20249"/>
        <dbReference type="ChEBI" id="CHEBI:57416"/>
        <dbReference type="ChEBI" id="CHEBI:57972"/>
        <dbReference type="EC" id="5.1.1.1"/>
    </reaction>
</comment>
<accession>M5ED81</accession>
<feature type="binding site" evidence="4 6">
    <location>
        <position position="138"/>
    </location>
    <ligand>
        <name>substrate</name>
    </ligand>
</feature>
<dbReference type="SUPFAM" id="SSF50621">
    <property type="entry name" value="Alanine racemase C-terminal domain-like"/>
    <property type="match status" value="1"/>
</dbReference>
<dbReference type="Gene3D" id="3.20.20.10">
    <property type="entry name" value="Alanine racemase"/>
    <property type="match status" value="1"/>
</dbReference>
<dbReference type="InParanoid" id="M5ED81"/>
<sequence length="376" mass="42073">MELSSSRPAWIEIDLDALENNYNIIRKKIPDSSKIAAVVKADAYGHGAVKIAEELEKLGADYFCVGSPDEGMELRKAGIKKDIIVLAEVLETQYQDILEGNLIQTVASFETLTGLNKIAAEFNKTIRIHLKIDSGMGRIGFLNSDIKRLINKLKNLKQLKVEGIFSHFARADEANKSYSYKQLSKFNKVLAEFEKSNFEIELKHIANSAAVIDLETSYLDLVRPGIMLYGLKPSKELNNEVDLKSILSFKTKVVQIRNLEQDTAISYGSIYKTDSKEKVAVLPVGYKDGYPRLLSNKGEVLINGKRAPIRGRICMGQIIVSIEDIENVEIGDEVVLIGRQSDDQILASEIAELASTINYEIVCNLDRNLERVYLKN</sequence>
<evidence type="ECO:0000256" key="4">
    <source>
        <dbReference type="HAMAP-Rule" id="MF_01201"/>
    </source>
</evidence>
<feature type="domain" description="Alanine racemase C-terminal" evidence="7">
    <location>
        <begin position="246"/>
        <end position="374"/>
    </location>
</feature>
<dbReference type="Pfam" id="PF01168">
    <property type="entry name" value="Ala_racemase_N"/>
    <property type="match status" value="1"/>
</dbReference>
<dbReference type="EMBL" id="CAUI01000010">
    <property type="protein sequence ID" value="CCU78848.1"/>
    <property type="molecule type" value="Genomic_DNA"/>
</dbReference>
<dbReference type="SUPFAM" id="SSF51419">
    <property type="entry name" value="PLP-binding barrel"/>
    <property type="match status" value="1"/>
</dbReference>
<organism evidence="8 9">
    <name type="scientific">Halanaerobium saccharolyticum subsp. saccharolyticum DSM 6643</name>
    <dbReference type="NCBI Taxonomy" id="1293054"/>
    <lineage>
        <taxon>Bacteria</taxon>
        <taxon>Bacillati</taxon>
        <taxon>Bacillota</taxon>
        <taxon>Clostridia</taxon>
        <taxon>Halanaerobiales</taxon>
        <taxon>Halanaerobiaceae</taxon>
        <taxon>Halanaerobium</taxon>
    </lineage>
</organism>
<comment type="cofactor">
    <cofactor evidence="1 4 5">
        <name>pyridoxal 5'-phosphate</name>
        <dbReference type="ChEBI" id="CHEBI:597326"/>
    </cofactor>
</comment>
<name>M5ED81_9FIRM</name>
<feature type="modified residue" description="N6-(pyridoxal phosphate)lysine" evidence="4 5">
    <location>
        <position position="40"/>
    </location>
</feature>
<dbReference type="InterPro" id="IPR000821">
    <property type="entry name" value="Ala_racemase"/>
</dbReference>
<dbReference type="PANTHER" id="PTHR30511:SF0">
    <property type="entry name" value="ALANINE RACEMASE, CATABOLIC-RELATED"/>
    <property type="match status" value="1"/>
</dbReference>
<dbReference type="FunCoup" id="M5ED81">
    <property type="interactions" value="322"/>
</dbReference>
<comment type="pathway">
    <text evidence="4">Amino-acid biosynthesis; D-alanine biosynthesis; D-alanine from L-alanine: step 1/1.</text>
</comment>
<dbReference type="InterPro" id="IPR001608">
    <property type="entry name" value="Ala_racemase_N"/>
</dbReference>
<dbReference type="OrthoDB" id="9813814at2"/>
<proteinExistence type="inferred from homology"/>
<evidence type="ECO:0000256" key="6">
    <source>
        <dbReference type="PIRSR" id="PIRSR600821-52"/>
    </source>
</evidence>
<dbReference type="GO" id="GO:0005829">
    <property type="term" value="C:cytosol"/>
    <property type="evidence" value="ECO:0007669"/>
    <property type="project" value="TreeGrafter"/>
</dbReference>
<reference evidence="9" key="1">
    <citation type="journal article" date="2013" name="Genome Announc.">
        <title>Genome Sequence of Halanaerobium saccharolyticum subsp. saccharolyticum Strain DSM 6643T, a Halophilic Hydrogen-Producing Bacterium.</title>
        <authorList>
            <person name="Kivisto A."/>
            <person name="Larjo A."/>
            <person name="Ciranna A."/>
            <person name="Santala V."/>
            <person name="Roos C."/>
            <person name="Karp M."/>
        </authorList>
    </citation>
    <scope>NUCLEOTIDE SEQUENCE [LARGE SCALE GENOMIC DNA]</scope>
    <source>
        <strain evidence="9">DSM 6643</strain>
    </source>
</reference>
<dbReference type="SMART" id="SM01005">
    <property type="entry name" value="Ala_racemase_C"/>
    <property type="match status" value="1"/>
</dbReference>